<feature type="domain" description="Na+-translocating membrane potential-generating system MpsC" evidence="1">
    <location>
        <begin position="10"/>
        <end position="114"/>
    </location>
</feature>
<evidence type="ECO:0000259" key="1">
    <source>
        <dbReference type="Pfam" id="PF10057"/>
    </source>
</evidence>
<dbReference type="Pfam" id="PF10057">
    <property type="entry name" value="MpsC"/>
    <property type="match status" value="1"/>
</dbReference>
<proteinExistence type="predicted"/>
<name>A0A494ZV99_9BACI</name>
<dbReference type="Proteomes" id="UP000269301">
    <property type="component" value="Unassembled WGS sequence"/>
</dbReference>
<reference evidence="2 3" key="1">
    <citation type="journal article" date="2016" name="Int. J. Syst. Evol. Microbiol.">
        <title>Oceanobacillus halophilus sp. nov., a novel moderately halophilic bacterium from a hypersaline lake.</title>
        <authorList>
            <person name="Amoozegar M.A."/>
            <person name="Bagheri M."/>
            <person name="Makhdoumi A."/>
            <person name="Nikou M.M."/>
            <person name="Fazeli S.A.S."/>
            <person name="Schumann P."/>
            <person name="Sproer C."/>
            <person name="Sanchez-Porro C."/>
            <person name="Ventosa A."/>
        </authorList>
    </citation>
    <scope>NUCLEOTIDE SEQUENCE [LARGE SCALE GENOMIC DNA]</scope>
    <source>
        <strain evidence="2 3">DSM 23996</strain>
    </source>
</reference>
<organism evidence="2 3">
    <name type="scientific">Oceanobacillus halophilus</name>
    <dbReference type="NCBI Taxonomy" id="930130"/>
    <lineage>
        <taxon>Bacteria</taxon>
        <taxon>Bacillati</taxon>
        <taxon>Bacillota</taxon>
        <taxon>Bacilli</taxon>
        <taxon>Bacillales</taxon>
        <taxon>Bacillaceae</taxon>
        <taxon>Oceanobacillus</taxon>
    </lineage>
</organism>
<comment type="caution">
    <text evidence="2">The sequence shown here is derived from an EMBL/GenBank/DDBJ whole genome shotgun (WGS) entry which is preliminary data.</text>
</comment>
<evidence type="ECO:0000313" key="2">
    <source>
        <dbReference type="EMBL" id="RKQ30387.1"/>
    </source>
</evidence>
<evidence type="ECO:0000313" key="3">
    <source>
        <dbReference type="Proteomes" id="UP000269301"/>
    </source>
</evidence>
<dbReference type="AlphaFoldDB" id="A0A494ZV99"/>
<accession>A0A494ZV99</accession>
<sequence length="231" mass="26762">MRRYFVDQNILNSISSYTSKLLRKNFGKGPKSCQTTVNHKFVVLYIRGFISPMEEVLISQGQTNQVTKARNVIINQVLEELTGVIQVSLNSEVEYYYHDWNFPNNTGNIIYVLNEEIRNENINSMIDNSLLEQEVARISELVQKVPDNINIYPVSSTIYLVGRIGILVPIEKALINKGFKDELLFTKDSLEKSYFHRYGKFKDIFKSDIKDIFIDWNTKEDKSLMAFILGN</sequence>
<keyword evidence="3" id="KW-1185">Reference proteome</keyword>
<dbReference type="EMBL" id="RBZP01000018">
    <property type="protein sequence ID" value="RKQ30387.1"/>
    <property type="molecule type" value="Genomic_DNA"/>
</dbReference>
<dbReference type="InterPro" id="IPR018745">
    <property type="entry name" value="MpsC"/>
</dbReference>
<gene>
    <name evidence="2" type="ORF">D8M06_15890</name>
</gene>
<protein>
    <submittedName>
        <fullName evidence="2">DUF2294 family protein</fullName>
    </submittedName>
</protein>
<dbReference type="OrthoDB" id="2677857at2"/>